<gene>
    <name evidence="1" type="ORF">Rcae01_00947</name>
</gene>
<evidence type="ECO:0008006" key="3">
    <source>
        <dbReference type="Google" id="ProtNLM"/>
    </source>
</evidence>
<proteinExistence type="predicted"/>
<organism evidence="1 2">
    <name type="scientific">Novipirellula caenicola</name>
    <dbReference type="NCBI Taxonomy" id="1536901"/>
    <lineage>
        <taxon>Bacteria</taxon>
        <taxon>Pseudomonadati</taxon>
        <taxon>Planctomycetota</taxon>
        <taxon>Planctomycetia</taxon>
        <taxon>Pirellulales</taxon>
        <taxon>Pirellulaceae</taxon>
        <taxon>Novipirellula</taxon>
    </lineage>
</organism>
<dbReference type="RefSeq" id="WP_345682544.1">
    <property type="nucleotide sequence ID" value="NZ_BAABRO010000002.1"/>
</dbReference>
<reference evidence="1 2" key="1">
    <citation type="submission" date="2024-02" db="EMBL/GenBank/DDBJ databases">
        <title>Rhodopirellula caenicola NBRC 110016.</title>
        <authorList>
            <person name="Ichikawa N."/>
            <person name="Katano-Makiyama Y."/>
            <person name="Hidaka K."/>
        </authorList>
    </citation>
    <scope>NUCLEOTIDE SEQUENCE [LARGE SCALE GENOMIC DNA]</scope>
    <source>
        <strain evidence="1 2">NBRC 110016</strain>
    </source>
</reference>
<dbReference type="Proteomes" id="UP001416858">
    <property type="component" value="Unassembled WGS sequence"/>
</dbReference>
<name>A0ABP9VJY3_9BACT</name>
<evidence type="ECO:0000313" key="2">
    <source>
        <dbReference type="Proteomes" id="UP001416858"/>
    </source>
</evidence>
<accession>A0ABP9VJY3</accession>
<dbReference type="EMBL" id="BAABRO010000002">
    <property type="protein sequence ID" value="GAA5505502.1"/>
    <property type="molecule type" value="Genomic_DNA"/>
</dbReference>
<sequence length="165" mass="18277">MTADEFVESLAALCPTDAELQSHGLDESDIQDIKSTFTCVPRRVPSEDVHATNPIFDLLNRYDCTSVQLPNFRFAERPQHTENGVLIGWSEADPVLLGNGSIACHDHAALNYIITACAQDSSRFLAALIHFAAHYRSSVWRERRGELGHECASIAGAPSSWKFYV</sequence>
<keyword evidence="2" id="KW-1185">Reference proteome</keyword>
<protein>
    <recommendedName>
        <fullName evidence="3">Knr4/Smi1-like domain-containing protein</fullName>
    </recommendedName>
</protein>
<comment type="caution">
    <text evidence="1">The sequence shown here is derived from an EMBL/GenBank/DDBJ whole genome shotgun (WGS) entry which is preliminary data.</text>
</comment>
<evidence type="ECO:0000313" key="1">
    <source>
        <dbReference type="EMBL" id="GAA5505502.1"/>
    </source>
</evidence>